<dbReference type="RefSeq" id="WP_209704956.1">
    <property type="nucleotide sequence ID" value="NZ_JAFIDA010000001.1"/>
</dbReference>
<dbReference type="PANTHER" id="PTHR43767">
    <property type="entry name" value="LONG-CHAIN-FATTY-ACID--COA LIGASE"/>
    <property type="match status" value="1"/>
</dbReference>
<protein>
    <submittedName>
        <fullName evidence="5">Acyl-coenzyme A synthetase/AMP-(Fatty) acid ligase</fullName>
    </submittedName>
</protein>
<dbReference type="InterPro" id="IPR045851">
    <property type="entry name" value="AMP-bd_C_sf"/>
</dbReference>
<feature type="domain" description="AMP-dependent synthetase/ligase" evidence="3">
    <location>
        <begin position="25"/>
        <end position="380"/>
    </location>
</feature>
<dbReference type="GO" id="GO:0016877">
    <property type="term" value="F:ligase activity, forming carbon-sulfur bonds"/>
    <property type="evidence" value="ECO:0007669"/>
    <property type="project" value="UniProtKB-ARBA"/>
</dbReference>
<keyword evidence="2 5" id="KW-0436">Ligase</keyword>
<dbReference type="InterPro" id="IPR020845">
    <property type="entry name" value="AMP-binding_CS"/>
</dbReference>
<dbReference type="PROSITE" id="PS00455">
    <property type="entry name" value="AMP_BINDING"/>
    <property type="match status" value="1"/>
</dbReference>
<dbReference type="Pfam" id="PF13193">
    <property type="entry name" value="AMP-binding_C"/>
    <property type="match status" value="1"/>
</dbReference>
<reference evidence="5" key="1">
    <citation type="submission" date="2021-02" db="EMBL/GenBank/DDBJ databases">
        <title>Sequencing the genomes of 1000 actinobacteria strains.</title>
        <authorList>
            <person name="Klenk H.-P."/>
        </authorList>
    </citation>
    <scope>NUCLEOTIDE SEQUENCE</scope>
    <source>
        <strain evidence="5">DSM 22850</strain>
    </source>
</reference>
<comment type="similarity">
    <text evidence="1">Belongs to the ATP-dependent AMP-binding enzyme family.</text>
</comment>
<dbReference type="Gene3D" id="3.40.50.12780">
    <property type="entry name" value="N-terminal domain of ligase-like"/>
    <property type="match status" value="1"/>
</dbReference>
<sequence length="535" mass="57437">MKTVELGWDIDSDDATSLWDLLTLRAQATGDTAAVTDEHGASITFAELLAKSERVAAGLYGAGITPGAVVSWQLPTRIDAIVLSMALARLGAVQNPIIPLYRKREVASMVEQCGSQWLITIPEFRGFDHAEMAREIRESLGDKLELLILAGDLPEGDVATLPVVPGDRDAVRWIYTTSGTTSAPKGVCHTDGTLIAGGVSLAESLEATAKDVGTIAFPFAHIGGPDMLIASFASGMPLVTLEVYEPNAAVELMNRTGVTITGGSTPHYSMLLDMQRKNPDTPVVPTLRVLAGGGAPMSEQLFNDVLTEIGVPVLHAFGMTECPMITAARVGDTLEQLAATSGGPVLGAEVQIRSEEDEVLAAGEVGRVWLRGPMRFKHYLVEGEIVRPFDEGGWMFTGDLGKLRDDGYLVLVGREKDLIIRKGESISPAEIEEVIATHPDVVDVAVIGLPDERAGERICAVVVLGENAAEIEVSDMRDYCKESGISPAKFPQEIVFVPEMPKTPTMKIRKQHLRQSIIDRIAADSATSVHEMSSY</sequence>
<dbReference type="InterPro" id="IPR025110">
    <property type="entry name" value="AMP-bd_C"/>
</dbReference>
<evidence type="ECO:0000259" key="4">
    <source>
        <dbReference type="Pfam" id="PF13193"/>
    </source>
</evidence>
<gene>
    <name evidence="5" type="ORF">JOF28_001209</name>
</gene>
<dbReference type="InterPro" id="IPR042099">
    <property type="entry name" value="ANL_N_sf"/>
</dbReference>
<dbReference type="InterPro" id="IPR000873">
    <property type="entry name" value="AMP-dep_synth/lig_dom"/>
</dbReference>
<dbReference type="EMBL" id="JAFIDA010000001">
    <property type="protein sequence ID" value="MBP1325977.1"/>
    <property type="molecule type" value="Genomic_DNA"/>
</dbReference>
<evidence type="ECO:0000259" key="3">
    <source>
        <dbReference type="Pfam" id="PF00501"/>
    </source>
</evidence>
<dbReference type="InterPro" id="IPR050237">
    <property type="entry name" value="ATP-dep_AMP-bd_enzyme"/>
</dbReference>
<evidence type="ECO:0000256" key="1">
    <source>
        <dbReference type="ARBA" id="ARBA00006432"/>
    </source>
</evidence>
<dbReference type="Pfam" id="PF00501">
    <property type="entry name" value="AMP-binding"/>
    <property type="match status" value="1"/>
</dbReference>
<organism evidence="5 6">
    <name type="scientific">Leucobacter exalbidus</name>
    <dbReference type="NCBI Taxonomy" id="662960"/>
    <lineage>
        <taxon>Bacteria</taxon>
        <taxon>Bacillati</taxon>
        <taxon>Actinomycetota</taxon>
        <taxon>Actinomycetes</taxon>
        <taxon>Micrococcales</taxon>
        <taxon>Microbacteriaceae</taxon>
        <taxon>Leucobacter</taxon>
    </lineage>
</organism>
<evidence type="ECO:0000313" key="6">
    <source>
        <dbReference type="Proteomes" id="UP000675163"/>
    </source>
</evidence>
<evidence type="ECO:0000256" key="2">
    <source>
        <dbReference type="ARBA" id="ARBA00022598"/>
    </source>
</evidence>
<accession>A0A940PSI9</accession>
<dbReference type="AlphaFoldDB" id="A0A940PSI9"/>
<evidence type="ECO:0000313" key="5">
    <source>
        <dbReference type="EMBL" id="MBP1325977.1"/>
    </source>
</evidence>
<keyword evidence="6" id="KW-1185">Reference proteome</keyword>
<comment type="caution">
    <text evidence="5">The sequence shown here is derived from an EMBL/GenBank/DDBJ whole genome shotgun (WGS) entry which is preliminary data.</text>
</comment>
<proteinExistence type="inferred from homology"/>
<name>A0A940PSI9_9MICO</name>
<dbReference type="Proteomes" id="UP000675163">
    <property type="component" value="Unassembled WGS sequence"/>
</dbReference>
<feature type="domain" description="AMP-binding enzyme C-terminal" evidence="4">
    <location>
        <begin position="430"/>
        <end position="507"/>
    </location>
</feature>
<dbReference type="Gene3D" id="3.30.300.30">
    <property type="match status" value="1"/>
</dbReference>
<dbReference type="PANTHER" id="PTHR43767:SF12">
    <property type="entry name" value="AMP-DEPENDENT SYNTHETASE AND LIGASE"/>
    <property type="match status" value="1"/>
</dbReference>
<dbReference type="SUPFAM" id="SSF56801">
    <property type="entry name" value="Acetyl-CoA synthetase-like"/>
    <property type="match status" value="1"/>
</dbReference>
<dbReference type="FunFam" id="3.30.300.30:FF:000008">
    <property type="entry name" value="2,3-dihydroxybenzoate-AMP ligase"/>
    <property type="match status" value="1"/>
</dbReference>